<dbReference type="HOGENOM" id="CLU_2466745_0_0_11"/>
<feature type="compositionally biased region" description="Basic and acidic residues" evidence="1">
    <location>
        <begin position="51"/>
        <end position="70"/>
    </location>
</feature>
<dbReference type="EMBL" id="CP002593">
    <property type="protein sequence ID" value="AEA27938.1"/>
    <property type="molecule type" value="Genomic_DNA"/>
</dbReference>
<dbReference type="STRING" id="675635.Psed_5813"/>
<feature type="compositionally biased region" description="Basic and acidic residues" evidence="1">
    <location>
        <begin position="8"/>
        <end position="32"/>
    </location>
</feature>
<dbReference type="Proteomes" id="UP000007809">
    <property type="component" value="Chromosome"/>
</dbReference>
<sequence length="88" mass="10084">MTGADFPIYDRLRGERLADDVPNHGREPRTEELPVLEPRPSWAGENAGAEDLTHDDHLARRTDNGLRPDDELLQQPPQDPHWRPDADR</sequence>
<accession>F4D1F0</accession>
<dbReference type="RefSeq" id="WP_013677837.1">
    <property type="nucleotide sequence ID" value="NC_015312.1"/>
</dbReference>
<gene>
    <name evidence="2" type="ordered locus">Psed_5813</name>
</gene>
<feature type="region of interest" description="Disordered" evidence="1">
    <location>
        <begin position="1"/>
        <end position="88"/>
    </location>
</feature>
<evidence type="ECO:0000313" key="3">
    <source>
        <dbReference type="Proteomes" id="UP000007809"/>
    </source>
</evidence>
<organism evidence="2 3">
    <name type="scientific">Pseudonocardia dioxanivorans (strain ATCC 55486 / DSM 44775 / JCM 13855 / CB1190)</name>
    <dbReference type="NCBI Taxonomy" id="675635"/>
    <lineage>
        <taxon>Bacteria</taxon>
        <taxon>Bacillati</taxon>
        <taxon>Actinomycetota</taxon>
        <taxon>Actinomycetes</taxon>
        <taxon>Pseudonocardiales</taxon>
        <taxon>Pseudonocardiaceae</taxon>
        <taxon>Pseudonocardia</taxon>
    </lineage>
</organism>
<name>F4D1F0_PSEUX</name>
<proteinExistence type="predicted"/>
<dbReference type="KEGG" id="pdx:Psed_5813"/>
<reference evidence="2 3" key="1">
    <citation type="journal article" date="2011" name="J. Bacteriol.">
        <title>Genome sequence of the 1,4-dioxane-degrading Pseudonocardia dioxanivorans strain CB1190.</title>
        <authorList>
            <person name="Sales C.M."/>
            <person name="Mahendra S."/>
            <person name="Grostern A."/>
            <person name="Parales R.E."/>
            <person name="Goodwin L.A."/>
            <person name="Woyke T."/>
            <person name="Nolan M."/>
            <person name="Lapidus A."/>
            <person name="Chertkov O."/>
            <person name="Ovchinnikova G."/>
            <person name="Sczyrba A."/>
            <person name="Alvarez-Cohen L."/>
        </authorList>
    </citation>
    <scope>NUCLEOTIDE SEQUENCE [LARGE SCALE GENOMIC DNA]</scope>
    <source>
        <strain evidence="3">ATCC 55486 / DSM 44775 / JCM 13855 / CB1190</strain>
    </source>
</reference>
<keyword evidence="3" id="KW-1185">Reference proteome</keyword>
<evidence type="ECO:0000313" key="2">
    <source>
        <dbReference type="EMBL" id="AEA27938.1"/>
    </source>
</evidence>
<dbReference type="AlphaFoldDB" id="F4D1F0"/>
<protein>
    <submittedName>
        <fullName evidence="2">Uncharacterized protein</fullName>
    </submittedName>
</protein>
<evidence type="ECO:0000256" key="1">
    <source>
        <dbReference type="SAM" id="MobiDB-lite"/>
    </source>
</evidence>